<gene>
    <name evidence="1" type="ORF">A0J61_03659</name>
</gene>
<dbReference type="InParanoid" id="A0A1C7NGQ5"/>
<dbReference type="AlphaFoldDB" id="A0A1C7NGQ5"/>
<evidence type="ECO:0000313" key="2">
    <source>
        <dbReference type="Proteomes" id="UP000093000"/>
    </source>
</evidence>
<proteinExistence type="predicted"/>
<accession>A0A1C7NGQ5</accession>
<dbReference type="EMBL" id="LUGH01000161">
    <property type="protein sequence ID" value="OBZ88292.1"/>
    <property type="molecule type" value="Genomic_DNA"/>
</dbReference>
<reference evidence="1 2" key="1">
    <citation type="submission" date="2016-03" db="EMBL/GenBank/DDBJ databases">
        <title>Choanephora cucurbitarum.</title>
        <authorList>
            <person name="Min B."/>
            <person name="Park H."/>
            <person name="Park J.-H."/>
            <person name="Shin H.-D."/>
            <person name="Choi I.-G."/>
        </authorList>
    </citation>
    <scope>NUCLEOTIDE SEQUENCE [LARGE SCALE GENOMIC DNA]</scope>
    <source>
        <strain evidence="1 2">KUS-F28377</strain>
    </source>
</reference>
<dbReference type="OrthoDB" id="2211259at2759"/>
<keyword evidence="2" id="KW-1185">Reference proteome</keyword>
<organism evidence="1 2">
    <name type="scientific">Choanephora cucurbitarum</name>
    <dbReference type="NCBI Taxonomy" id="101091"/>
    <lineage>
        <taxon>Eukaryota</taxon>
        <taxon>Fungi</taxon>
        <taxon>Fungi incertae sedis</taxon>
        <taxon>Mucoromycota</taxon>
        <taxon>Mucoromycotina</taxon>
        <taxon>Mucoromycetes</taxon>
        <taxon>Mucorales</taxon>
        <taxon>Mucorineae</taxon>
        <taxon>Choanephoraceae</taxon>
        <taxon>Choanephoroideae</taxon>
        <taxon>Choanephora</taxon>
    </lineage>
</organism>
<sequence length="84" mass="9815">MVVKQSDTGSVRVRLKWDPQLLLQRKTQKTFMGTTRRVTTQMGTTAFNFAQPPKNTLTSTQSSIGYFVTKQYNEQFYFKQVRRS</sequence>
<dbReference type="STRING" id="101091.A0A1C7NGQ5"/>
<protein>
    <submittedName>
        <fullName evidence="1">Uncharacterized protein</fullName>
    </submittedName>
</protein>
<comment type="caution">
    <text evidence="1">The sequence shown here is derived from an EMBL/GenBank/DDBJ whole genome shotgun (WGS) entry which is preliminary data.</text>
</comment>
<evidence type="ECO:0000313" key="1">
    <source>
        <dbReference type="EMBL" id="OBZ88292.1"/>
    </source>
</evidence>
<name>A0A1C7NGQ5_9FUNG</name>
<dbReference type="Proteomes" id="UP000093000">
    <property type="component" value="Unassembled WGS sequence"/>
</dbReference>